<keyword evidence="11" id="KW-1185">Reference proteome</keyword>
<dbReference type="Pfam" id="PF05920">
    <property type="entry name" value="Homeobox_KN"/>
    <property type="match status" value="1"/>
</dbReference>
<feature type="compositionally biased region" description="Basic and acidic residues" evidence="6">
    <location>
        <begin position="744"/>
        <end position="760"/>
    </location>
</feature>
<feature type="domain" description="C2H2-type" evidence="8">
    <location>
        <begin position="386"/>
        <end position="414"/>
    </location>
</feature>
<dbReference type="InterPro" id="IPR050224">
    <property type="entry name" value="TALE_homeobox"/>
</dbReference>
<dbReference type="InterPro" id="IPR013087">
    <property type="entry name" value="Znf_C2H2_type"/>
</dbReference>
<dbReference type="CDD" id="cd00086">
    <property type="entry name" value="homeodomain"/>
    <property type="match status" value="1"/>
</dbReference>
<name>A0AAN7C7Q5_9PEZI</name>
<sequence length="1233" mass="136260">MEEFVNWDQAEPASASGVEMPSQCLVPSGQPLDDLDLALENANGDEFSFWALQHFENNVSPAIGNLDEEIPMPTDRSTRTFEDHLETPEAPCAHCQLGGYECKRIPEGQYKGYCTSCVALHCACSFGLDPVFPSNPWPVMGDHPRLVHEDLHFEPLRSASATDLPESASVAERPSANPGPRGKAGARFSRESVKILKNWLSTHNKHPYPNDEEKEMLQKQTGLSKTQITNWLANTRRRNKNAVGHRSTSPGVRSWANPIDIPQRRGTPASFEHMNPLQRWAHSPPENEPASVTAIARAINSTSSLSSGLNSPYSANFTDDGSGRSLCDSAISSANTSHSSTSVYSFGSRGSFGSAGSSIHRGRRRRRRKALAAGNHAHQSGPPKTYQCTFCTETFRTKHDWQRHEKSLHLSLERWVCSPNGAQAFNPENGQMSCVFCGEANPDEAHIDSHNYSACQERTVGERTFYRKDHLRQHLKLVHDAKYMSWSMEQWKATTPEIRSRCGFCDAILDTWSLRVDHLAEHFKKGKSMADWKGGWGFDAPVLDMVENSIPPYLIHDERNSPNPYEASRPSVASARNAFELIKSELTFYIDNWREKEGKEPSDEELQRTACAMIYDSDEVAEASESSSQSWFRDLLFSSDRLAQEARWTKVRGVDHWQQLKINGKGNIFELDPMEAKLQEYVKGRRLLGLTAMDCELQAEACNIIRRMEAMSNFPSNEVTEFLIRLVNSSRAWLAGFRQRAHLPRSEDMADERKRSKDPSTIDSTIHNPSRLENELAEFVQQQRALGIEPTDADLQQQARLIIYELNDGWNQTAADDPLWLATFKQRHGLAGAGGGAMCSSAQLPSTLDGCYRPISATDRSTCGGTTSPCSSGSGSGASLNATGAVGTWPPKAGAYYLNDASCYKRLERELKKYVASTMSPNNPNCHVPSDEELQHQARWIVYEDDDPWNQTAADNAEWLRRFKRDVGLLNDPTLPGLTDSITWNIRQGGSGFAPPYVFPNPQKMAAQEITAFSVQEAADNNRNLPMSGMTSETGANQGGVCQVLACEPPPAVFCSRELEKELSEFVTGQVVMLGRAGFPSDAAIRQRARAFWNSISAHAGEERTPADDDVLLGKFKDMMRVRLGLSEPSPSQRANQNTLNGGERGQQQQQGGQMGQLSLETGAGLGGIVEMDCPNLSSTGGLGAITEMACPGVGVGMSEGEINNMLQEMDFDFGNMEDFLGIATGGMAMDQL</sequence>
<feature type="compositionally biased region" description="Basic residues" evidence="6">
    <location>
        <begin position="360"/>
        <end position="370"/>
    </location>
</feature>
<keyword evidence="4" id="KW-0862">Zinc</keyword>
<keyword evidence="4" id="KW-0863">Zinc-finger</keyword>
<dbReference type="GO" id="GO:0008270">
    <property type="term" value="F:zinc ion binding"/>
    <property type="evidence" value="ECO:0007669"/>
    <property type="project" value="UniProtKB-KW"/>
</dbReference>
<dbReference type="InterPro" id="IPR006600">
    <property type="entry name" value="HTH_CenpB_DNA-bd_dom"/>
</dbReference>
<evidence type="ECO:0000256" key="1">
    <source>
        <dbReference type="ARBA" id="ARBA00023125"/>
    </source>
</evidence>
<evidence type="ECO:0000256" key="4">
    <source>
        <dbReference type="PROSITE-ProRule" id="PRU00042"/>
    </source>
</evidence>
<dbReference type="GO" id="GO:0005634">
    <property type="term" value="C:nucleus"/>
    <property type="evidence" value="ECO:0007669"/>
    <property type="project" value="UniProtKB-SubCell"/>
</dbReference>
<reference evidence="10" key="1">
    <citation type="journal article" date="2023" name="Mol. Phylogenet. Evol.">
        <title>Genome-scale phylogeny and comparative genomics of the fungal order Sordariales.</title>
        <authorList>
            <person name="Hensen N."/>
            <person name="Bonometti L."/>
            <person name="Westerberg I."/>
            <person name="Brannstrom I.O."/>
            <person name="Guillou S."/>
            <person name="Cros-Aarteil S."/>
            <person name="Calhoun S."/>
            <person name="Haridas S."/>
            <person name="Kuo A."/>
            <person name="Mondo S."/>
            <person name="Pangilinan J."/>
            <person name="Riley R."/>
            <person name="LaButti K."/>
            <person name="Andreopoulos B."/>
            <person name="Lipzen A."/>
            <person name="Chen C."/>
            <person name="Yan M."/>
            <person name="Daum C."/>
            <person name="Ng V."/>
            <person name="Clum A."/>
            <person name="Steindorff A."/>
            <person name="Ohm R.A."/>
            <person name="Martin F."/>
            <person name="Silar P."/>
            <person name="Natvig D.O."/>
            <person name="Lalanne C."/>
            <person name="Gautier V."/>
            <person name="Ament-Velasquez S.L."/>
            <person name="Kruys A."/>
            <person name="Hutchinson M.I."/>
            <person name="Powell A.J."/>
            <person name="Barry K."/>
            <person name="Miller A.N."/>
            <person name="Grigoriev I.V."/>
            <person name="Debuchy R."/>
            <person name="Gladieux P."/>
            <person name="Hiltunen Thoren M."/>
            <person name="Johannesson H."/>
        </authorList>
    </citation>
    <scope>NUCLEOTIDE SEQUENCE</scope>
    <source>
        <strain evidence="10">CBS 532.94</strain>
    </source>
</reference>
<feature type="compositionally biased region" description="Polar residues" evidence="6">
    <location>
        <begin position="1129"/>
        <end position="1141"/>
    </location>
</feature>
<comment type="caution">
    <text evidence="10">The sequence shown here is derived from an EMBL/GenBank/DDBJ whole genome shotgun (WGS) entry which is preliminary data.</text>
</comment>
<dbReference type="Pfam" id="PF03221">
    <property type="entry name" value="HTH_Tnp_Tc5"/>
    <property type="match status" value="1"/>
</dbReference>
<reference evidence="10" key="2">
    <citation type="submission" date="2023-05" db="EMBL/GenBank/DDBJ databases">
        <authorList>
            <consortium name="Lawrence Berkeley National Laboratory"/>
            <person name="Steindorff A."/>
            <person name="Hensen N."/>
            <person name="Bonometti L."/>
            <person name="Westerberg I."/>
            <person name="Brannstrom I.O."/>
            <person name="Guillou S."/>
            <person name="Cros-Aarteil S."/>
            <person name="Calhoun S."/>
            <person name="Haridas S."/>
            <person name="Kuo A."/>
            <person name="Mondo S."/>
            <person name="Pangilinan J."/>
            <person name="Riley R."/>
            <person name="Labutti K."/>
            <person name="Andreopoulos B."/>
            <person name="Lipzen A."/>
            <person name="Chen C."/>
            <person name="Yanf M."/>
            <person name="Daum C."/>
            <person name="Ng V."/>
            <person name="Clum A."/>
            <person name="Ohm R."/>
            <person name="Martin F."/>
            <person name="Silar P."/>
            <person name="Natvig D."/>
            <person name="Lalanne C."/>
            <person name="Gautier V."/>
            <person name="Ament-Velasquez S.L."/>
            <person name="Kruys A."/>
            <person name="Hutchinson M.I."/>
            <person name="Powell A.J."/>
            <person name="Barry K."/>
            <person name="Miller A.N."/>
            <person name="Grigoriev I.V."/>
            <person name="Debuchy R."/>
            <person name="Gladieux P."/>
            <person name="Thoren M.H."/>
            <person name="Johannesson H."/>
        </authorList>
    </citation>
    <scope>NUCLEOTIDE SEQUENCE</scope>
    <source>
        <strain evidence="10">CBS 532.94</strain>
    </source>
</reference>
<evidence type="ECO:0000256" key="2">
    <source>
        <dbReference type="ARBA" id="ARBA00023155"/>
    </source>
</evidence>
<evidence type="ECO:0000256" key="3">
    <source>
        <dbReference type="ARBA" id="ARBA00023242"/>
    </source>
</evidence>
<dbReference type="GO" id="GO:0003677">
    <property type="term" value="F:DNA binding"/>
    <property type="evidence" value="ECO:0007669"/>
    <property type="project" value="UniProtKB-UniRule"/>
</dbReference>
<dbReference type="Gene3D" id="1.10.10.60">
    <property type="entry name" value="Homeodomain-like"/>
    <property type="match status" value="1"/>
</dbReference>
<evidence type="ECO:0000259" key="7">
    <source>
        <dbReference type="PROSITE" id="PS50071"/>
    </source>
</evidence>
<dbReference type="InterPro" id="IPR009057">
    <property type="entry name" value="Homeodomain-like_sf"/>
</dbReference>
<dbReference type="PROSITE" id="PS51253">
    <property type="entry name" value="HTH_CENPB"/>
    <property type="match status" value="1"/>
</dbReference>
<feature type="region of interest" description="Disordered" evidence="6">
    <location>
        <begin position="744"/>
        <end position="767"/>
    </location>
</feature>
<organism evidence="10 11">
    <name type="scientific">Achaetomium macrosporum</name>
    <dbReference type="NCBI Taxonomy" id="79813"/>
    <lineage>
        <taxon>Eukaryota</taxon>
        <taxon>Fungi</taxon>
        <taxon>Dikarya</taxon>
        <taxon>Ascomycota</taxon>
        <taxon>Pezizomycotina</taxon>
        <taxon>Sordariomycetes</taxon>
        <taxon>Sordariomycetidae</taxon>
        <taxon>Sordariales</taxon>
        <taxon>Chaetomiaceae</taxon>
        <taxon>Achaetomium</taxon>
    </lineage>
</organism>
<dbReference type="Proteomes" id="UP001303760">
    <property type="component" value="Unassembled WGS sequence"/>
</dbReference>
<feature type="region of interest" description="Disordered" evidence="6">
    <location>
        <begin position="1"/>
        <end position="21"/>
    </location>
</feature>
<evidence type="ECO:0000313" key="10">
    <source>
        <dbReference type="EMBL" id="KAK4236924.1"/>
    </source>
</evidence>
<dbReference type="SMART" id="SM00389">
    <property type="entry name" value="HOX"/>
    <property type="match status" value="1"/>
</dbReference>
<feature type="domain" description="Homeobox" evidence="7">
    <location>
        <begin position="179"/>
        <end position="242"/>
    </location>
</feature>
<evidence type="ECO:0000313" key="11">
    <source>
        <dbReference type="Proteomes" id="UP001303760"/>
    </source>
</evidence>
<feature type="domain" description="HTH CENPB-type" evidence="9">
    <location>
        <begin position="760"/>
        <end position="834"/>
    </location>
</feature>
<accession>A0AAN7C7Q5</accession>
<dbReference type="PANTHER" id="PTHR11850">
    <property type="entry name" value="HOMEOBOX PROTEIN TRANSCRIPTION FACTORS"/>
    <property type="match status" value="1"/>
</dbReference>
<evidence type="ECO:0000259" key="9">
    <source>
        <dbReference type="PROSITE" id="PS51253"/>
    </source>
</evidence>
<keyword evidence="2 5" id="KW-0371">Homeobox</keyword>
<protein>
    <submittedName>
        <fullName evidence="10">Uncharacterized protein</fullName>
    </submittedName>
</protein>
<dbReference type="SMART" id="SM00355">
    <property type="entry name" value="ZnF_C2H2"/>
    <property type="match status" value="3"/>
</dbReference>
<feature type="region of interest" description="Disordered" evidence="6">
    <location>
        <begin position="240"/>
        <end position="261"/>
    </location>
</feature>
<dbReference type="GO" id="GO:0006355">
    <property type="term" value="P:regulation of DNA-templated transcription"/>
    <property type="evidence" value="ECO:0007669"/>
    <property type="project" value="InterPro"/>
</dbReference>
<feature type="DNA-binding region" description="Homeobox" evidence="5">
    <location>
        <begin position="181"/>
        <end position="243"/>
    </location>
</feature>
<dbReference type="AlphaFoldDB" id="A0AAN7C7Q5"/>
<dbReference type="SUPFAM" id="SSF46689">
    <property type="entry name" value="Homeodomain-like"/>
    <property type="match status" value="2"/>
</dbReference>
<feature type="region of interest" description="Disordered" evidence="6">
    <location>
        <begin position="354"/>
        <end position="380"/>
    </location>
</feature>
<dbReference type="EMBL" id="MU860165">
    <property type="protein sequence ID" value="KAK4236924.1"/>
    <property type="molecule type" value="Genomic_DNA"/>
</dbReference>
<keyword evidence="4" id="KW-0479">Metal-binding</keyword>
<feature type="region of interest" description="Disordered" evidence="6">
    <location>
        <begin position="160"/>
        <end position="187"/>
    </location>
</feature>
<dbReference type="InterPro" id="IPR001356">
    <property type="entry name" value="HD"/>
</dbReference>
<comment type="subcellular location">
    <subcellularLocation>
        <location evidence="5">Nucleus</location>
    </subcellularLocation>
</comment>
<gene>
    <name evidence="10" type="ORF">C8A03DRAFT_16478</name>
</gene>
<dbReference type="PROSITE" id="PS50071">
    <property type="entry name" value="HOMEOBOX_2"/>
    <property type="match status" value="1"/>
</dbReference>
<feature type="region of interest" description="Disordered" evidence="6">
    <location>
        <begin position="1124"/>
        <end position="1160"/>
    </location>
</feature>
<proteinExistence type="predicted"/>
<dbReference type="PROSITE" id="PS00028">
    <property type="entry name" value="ZINC_FINGER_C2H2_1"/>
    <property type="match status" value="1"/>
</dbReference>
<keyword evidence="1 5" id="KW-0238">DNA-binding</keyword>
<dbReference type="PROSITE" id="PS50157">
    <property type="entry name" value="ZINC_FINGER_C2H2_2"/>
    <property type="match status" value="1"/>
</dbReference>
<dbReference type="InterPro" id="IPR008422">
    <property type="entry name" value="KN_HD"/>
</dbReference>
<evidence type="ECO:0000256" key="5">
    <source>
        <dbReference type="PROSITE-ProRule" id="PRU00108"/>
    </source>
</evidence>
<keyword evidence="3 5" id="KW-0539">Nucleus</keyword>
<evidence type="ECO:0000256" key="6">
    <source>
        <dbReference type="SAM" id="MobiDB-lite"/>
    </source>
</evidence>
<evidence type="ECO:0000259" key="8">
    <source>
        <dbReference type="PROSITE" id="PS50157"/>
    </source>
</evidence>